<keyword evidence="2" id="KW-0812">Transmembrane</keyword>
<reference evidence="3" key="1">
    <citation type="submission" date="2019-11" db="UniProtKB">
        <authorList>
            <consortium name="WormBaseParasite"/>
        </authorList>
    </citation>
    <scope>IDENTIFICATION</scope>
</reference>
<keyword evidence="2" id="KW-1133">Transmembrane helix</keyword>
<feature type="region of interest" description="Disordered" evidence="1">
    <location>
        <begin position="275"/>
        <end position="306"/>
    </location>
</feature>
<evidence type="ECO:0000256" key="2">
    <source>
        <dbReference type="SAM" id="Phobius"/>
    </source>
</evidence>
<feature type="transmembrane region" description="Helical" evidence="2">
    <location>
        <begin position="459"/>
        <end position="484"/>
    </location>
</feature>
<feature type="transmembrane region" description="Helical" evidence="2">
    <location>
        <begin position="124"/>
        <end position="146"/>
    </location>
</feature>
<evidence type="ECO:0000313" key="3">
    <source>
        <dbReference type="WBParaSite" id="MCU_009985-RB"/>
    </source>
</evidence>
<feature type="transmembrane region" description="Helical" evidence="2">
    <location>
        <begin position="505"/>
        <end position="527"/>
    </location>
</feature>
<feature type="transmembrane region" description="Helical" evidence="2">
    <location>
        <begin position="98"/>
        <end position="117"/>
    </location>
</feature>
<keyword evidence="2" id="KW-0472">Membrane</keyword>
<feature type="transmembrane region" description="Helical" evidence="2">
    <location>
        <begin position="344"/>
        <end position="364"/>
    </location>
</feature>
<feature type="transmembrane region" description="Helical" evidence="2">
    <location>
        <begin position="424"/>
        <end position="447"/>
    </location>
</feature>
<feature type="transmembrane region" description="Helical" evidence="2">
    <location>
        <begin position="533"/>
        <end position="556"/>
    </location>
</feature>
<name>A0A5K3FTY9_MESCO</name>
<feature type="transmembrane region" description="Helical" evidence="2">
    <location>
        <begin position="384"/>
        <end position="403"/>
    </location>
</feature>
<feature type="transmembrane region" description="Helical" evidence="2">
    <location>
        <begin position="152"/>
        <end position="172"/>
    </location>
</feature>
<organism evidence="3">
    <name type="scientific">Mesocestoides corti</name>
    <name type="common">Flatworm</name>
    <dbReference type="NCBI Taxonomy" id="53468"/>
    <lineage>
        <taxon>Eukaryota</taxon>
        <taxon>Metazoa</taxon>
        <taxon>Spiralia</taxon>
        <taxon>Lophotrochozoa</taxon>
        <taxon>Platyhelminthes</taxon>
        <taxon>Cestoda</taxon>
        <taxon>Eucestoda</taxon>
        <taxon>Cyclophyllidea</taxon>
        <taxon>Mesocestoididae</taxon>
        <taxon>Mesocestoides</taxon>
    </lineage>
</organism>
<dbReference type="WBParaSite" id="MCU_009985-RB">
    <property type="protein sequence ID" value="MCU_009985-RB"/>
    <property type="gene ID" value="MCU_009985"/>
</dbReference>
<feature type="transmembrane region" description="Helical" evidence="2">
    <location>
        <begin position="238"/>
        <end position="263"/>
    </location>
</feature>
<dbReference type="AlphaFoldDB" id="A0A5K3FTY9"/>
<feature type="transmembrane region" description="Helical" evidence="2">
    <location>
        <begin position="62"/>
        <end position="86"/>
    </location>
</feature>
<protein>
    <submittedName>
        <fullName evidence="3">Dolichol kinase</fullName>
    </submittedName>
</protein>
<accession>A0A5K3FTY9</accession>
<proteinExistence type="predicted"/>
<feature type="transmembrane region" description="Helical" evidence="2">
    <location>
        <begin position="208"/>
        <end position="232"/>
    </location>
</feature>
<evidence type="ECO:0000256" key="1">
    <source>
        <dbReference type="SAM" id="MobiDB-lite"/>
    </source>
</evidence>
<sequence>QVVQHVCALIRRHTTPHHTTLHHTTPVLNDIQNMVTVREETQGEHLGPVFLDAVLSQKKRKVLLTTFTSSASLILSWPFPLIILCFQTNQRLIFDPRIYAALTIAYLLSGCLKRLLLKRFVSPSFFNAITPAILGLIGNGVFMTALYKSDSWNWVSVFFMFASRLIFGWSTYSAEDYNRRARNEAKSKREGEKIRERVGDMVPDLQDAAFHIGVLVALVICFILEVCLRYMGSQLAEFYSMLILSSFSVVLSFISVPSLHAAVNKLVKLRTHQDDDGHPEIGSQAQPNRSGGSTGGRPCPHAGNDSRNVEVRRRVISWSLTVRENYLISTIFSSFRRHHPPGQLAMTLFSALLTSATILFDYLLLPYSIIYLKRALFSLTLDYFPFPDLIFVYATLFISELVSRTLILKYSSFARRTIRLADSSLIGVLIAISSIFIFVPVVLYLVFMVDIGTANSVCGVYLFGLCVVEGLLKAAHSLFGGILFTKYCDELSIVPRSVAETGEQLLGVARCFFSTLVFTIGGIVLYYERFAATMVMVSVVQCLALSVAIFGFAEVFTCEKALRVRIELPD</sequence>